<gene>
    <name evidence="3" type="primary">xcpT_19</name>
    <name evidence="3" type="ORF">Pan44_17430</name>
</gene>
<dbReference type="PANTHER" id="PTHR30093">
    <property type="entry name" value="GENERAL SECRETION PATHWAY PROTEIN G"/>
    <property type="match status" value="1"/>
</dbReference>
<keyword evidence="1" id="KW-0472">Membrane</keyword>
<reference evidence="3 4" key="1">
    <citation type="submission" date="2019-02" db="EMBL/GenBank/DDBJ databases">
        <title>Deep-cultivation of Planctomycetes and their phenomic and genomic characterization uncovers novel biology.</title>
        <authorList>
            <person name="Wiegand S."/>
            <person name="Jogler M."/>
            <person name="Boedeker C."/>
            <person name="Pinto D."/>
            <person name="Vollmers J."/>
            <person name="Rivas-Marin E."/>
            <person name="Kohn T."/>
            <person name="Peeters S.H."/>
            <person name="Heuer A."/>
            <person name="Rast P."/>
            <person name="Oberbeckmann S."/>
            <person name="Bunk B."/>
            <person name="Jeske O."/>
            <person name="Meyerdierks A."/>
            <person name="Storesund J.E."/>
            <person name="Kallscheuer N."/>
            <person name="Luecker S."/>
            <person name="Lage O.M."/>
            <person name="Pohl T."/>
            <person name="Merkel B.J."/>
            <person name="Hornburger P."/>
            <person name="Mueller R.-W."/>
            <person name="Bruemmer F."/>
            <person name="Labrenz M."/>
            <person name="Spormann A.M."/>
            <person name="Op den Camp H."/>
            <person name="Overmann J."/>
            <person name="Amann R."/>
            <person name="Jetten M.S.M."/>
            <person name="Mascher T."/>
            <person name="Medema M.H."/>
            <person name="Devos D.P."/>
            <person name="Kaster A.-K."/>
            <person name="Ovreas L."/>
            <person name="Rohde M."/>
            <person name="Galperin M.Y."/>
            <person name="Jogler C."/>
        </authorList>
    </citation>
    <scope>NUCLEOTIDE SEQUENCE [LARGE SCALE GENOMIC DNA]</scope>
    <source>
        <strain evidence="3 4">Pan44</strain>
    </source>
</reference>
<dbReference type="NCBIfam" id="TIGR02532">
    <property type="entry name" value="IV_pilin_GFxxxE"/>
    <property type="match status" value="1"/>
</dbReference>
<sequence length="335" mass="36627">MQRSGLPSRSRRHGFTLIELLVVIAIIAILIALLLPAVQQAREAARRTQCKNNIKQIGLALHNFHDTYNHFPASVKNSEELEVERAYQAFTSGTASTNAPTATYPTGFIAILPFLENDALAKKWDPLKPRNDATDADGDGYSNAKLQQMLIPTLMCPTMAMPSGPLSSAENRAPCSFIFNSGTVDSQLYAYWSYYGYTSEPRYDGAIPPVRLAPKGSSNPSPNANYSKFRDITDGTSNTFALGETDFAPNGKPSTTMGAVWSYGYIYTNGSTFTKLNANKRDNSSANFGAFRSQHVGGAHFLMTDGSVHFISENIDFPLYQKLSTRDGGEVASFL</sequence>
<dbReference type="NCBIfam" id="TIGR04294">
    <property type="entry name" value="pre_pil_HX9DG"/>
    <property type="match status" value="1"/>
</dbReference>
<dbReference type="InterPro" id="IPR011453">
    <property type="entry name" value="DUF1559"/>
</dbReference>
<evidence type="ECO:0000256" key="1">
    <source>
        <dbReference type="SAM" id="Phobius"/>
    </source>
</evidence>
<dbReference type="PROSITE" id="PS00409">
    <property type="entry name" value="PROKAR_NTER_METHYL"/>
    <property type="match status" value="1"/>
</dbReference>
<dbReference type="InParanoid" id="A0A517SC54"/>
<dbReference type="InterPro" id="IPR027558">
    <property type="entry name" value="Pre_pil_HX9DG_C"/>
</dbReference>
<evidence type="ECO:0000313" key="4">
    <source>
        <dbReference type="Proteomes" id="UP000315700"/>
    </source>
</evidence>
<dbReference type="Pfam" id="PF07963">
    <property type="entry name" value="N_methyl"/>
    <property type="match status" value="1"/>
</dbReference>
<dbReference type="InterPro" id="IPR045584">
    <property type="entry name" value="Pilin-like"/>
</dbReference>
<dbReference type="KEGG" id="ccos:Pan44_17430"/>
<dbReference type="OrthoDB" id="263324at2"/>
<dbReference type="Pfam" id="PF07596">
    <property type="entry name" value="SBP_bac_10"/>
    <property type="match status" value="1"/>
</dbReference>
<keyword evidence="4" id="KW-1185">Reference proteome</keyword>
<accession>A0A517SC54</accession>
<evidence type="ECO:0000313" key="3">
    <source>
        <dbReference type="EMBL" id="QDT53720.1"/>
    </source>
</evidence>
<dbReference type="InterPro" id="IPR012902">
    <property type="entry name" value="N_methyl_site"/>
</dbReference>
<organism evidence="3 4">
    <name type="scientific">Caulifigura coniformis</name>
    <dbReference type="NCBI Taxonomy" id="2527983"/>
    <lineage>
        <taxon>Bacteria</taxon>
        <taxon>Pseudomonadati</taxon>
        <taxon>Planctomycetota</taxon>
        <taxon>Planctomycetia</taxon>
        <taxon>Planctomycetales</taxon>
        <taxon>Planctomycetaceae</taxon>
        <taxon>Caulifigura</taxon>
    </lineage>
</organism>
<protein>
    <submittedName>
        <fullName evidence="3">Type II secretion system protein G</fullName>
    </submittedName>
</protein>
<dbReference type="SUPFAM" id="SSF54523">
    <property type="entry name" value="Pili subunits"/>
    <property type="match status" value="1"/>
</dbReference>
<feature type="transmembrane region" description="Helical" evidence="1">
    <location>
        <begin position="20"/>
        <end position="38"/>
    </location>
</feature>
<dbReference type="RefSeq" id="WP_145029152.1">
    <property type="nucleotide sequence ID" value="NZ_CP036271.1"/>
</dbReference>
<keyword evidence="1" id="KW-0812">Transmembrane</keyword>
<dbReference type="Gene3D" id="3.30.700.10">
    <property type="entry name" value="Glycoprotein, Type 4 Pilin"/>
    <property type="match status" value="1"/>
</dbReference>
<dbReference type="PANTHER" id="PTHR30093:SF2">
    <property type="entry name" value="TYPE II SECRETION SYSTEM PROTEIN H"/>
    <property type="match status" value="1"/>
</dbReference>
<dbReference type="Proteomes" id="UP000315700">
    <property type="component" value="Chromosome"/>
</dbReference>
<evidence type="ECO:0000259" key="2">
    <source>
        <dbReference type="Pfam" id="PF07596"/>
    </source>
</evidence>
<keyword evidence="1" id="KW-1133">Transmembrane helix</keyword>
<dbReference type="AlphaFoldDB" id="A0A517SC54"/>
<name>A0A517SC54_9PLAN</name>
<feature type="domain" description="DUF1559" evidence="2">
    <location>
        <begin position="39"/>
        <end position="317"/>
    </location>
</feature>
<dbReference type="EMBL" id="CP036271">
    <property type="protein sequence ID" value="QDT53720.1"/>
    <property type="molecule type" value="Genomic_DNA"/>
</dbReference>
<proteinExistence type="predicted"/>